<reference evidence="2" key="1">
    <citation type="journal article" date="2024" name="Proc. Natl. Acad. Sci. U.S.A.">
        <title>Extraordinary preservation of gene collinearity over three hundred million years revealed in homosporous lycophytes.</title>
        <authorList>
            <person name="Li C."/>
            <person name="Wickell D."/>
            <person name="Kuo L.Y."/>
            <person name="Chen X."/>
            <person name="Nie B."/>
            <person name="Liao X."/>
            <person name="Peng D."/>
            <person name="Ji J."/>
            <person name="Jenkins J."/>
            <person name="Williams M."/>
            <person name="Shu S."/>
            <person name="Plott C."/>
            <person name="Barry K."/>
            <person name="Rajasekar S."/>
            <person name="Grimwood J."/>
            <person name="Han X."/>
            <person name="Sun S."/>
            <person name="Hou Z."/>
            <person name="He W."/>
            <person name="Dai G."/>
            <person name="Sun C."/>
            <person name="Schmutz J."/>
            <person name="Leebens-Mack J.H."/>
            <person name="Li F.W."/>
            <person name="Wang L."/>
        </authorList>
    </citation>
    <scope>NUCLEOTIDE SEQUENCE [LARGE SCALE GENOMIC DNA]</scope>
    <source>
        <strain evidence="2">cv. PW_Plant_1</strain>
    </source>
</reference>
<evidence type="ECO:0000313" key="1">
    <source>
        <dbReference type="EMBL" id="KAJ7551972.1"/>
    </source>
</evidence>
<dbReference type="EMBL" id="CM055097">
    <property type="protein sequence ID" value="KAJ7551972.1"/>
    <property type="molecule type" value="Genomic_DNA"/>
</dbReference>
<organism evidence="1 2">
    <name type="scientific">Diphasiastrum complanatum</name>
    <name type="common">Issler's clubmoss</name>
    <name type="synonym">Lycopodium complanatum</name>
    <dbReference type="NCBI Taxonomy" id="34168"/>
    <lineage>
        <taxon>Eukaryota</taxon>
        <taxon>Viridiplantae</taxon>
        <taxon>Streptophyta</taxon>
        <taxon>Embryophyta</taxon>
        <taxon>Tracheophyta</taxon>
        <taxon>Lycopodiopsida</taxon>
        <taxon>Lycopodiales</taxon>
        <taxon>Lycopodiaceae</taxon>
        <taxon>Lycopodioideae</taxon>
        <taxon>Diphasiastrum</taxon>
    </lineage>
</organism>
<dbReference type="Proteomes" id="UP001162992">
    <property type="component" value="Chromosome 6"/>
</dbReference>
<name>A0ACC2DDB9_DIPCM</name>
<gene>
    <name evidence="1" type="ORF">O6H91_06G036800</name>
</gene>
<keyword evidence="2" id="KW-1185">Reference proteome</keyword>
<proteinExistence type="predicted"/>
<accession>A0ACC2DDB9</accession>
<sequence length="604" mass="68206">MEYRRVFWLFTVFAVALFLLHSRTCFCELKGPPHSLEEFFGFVDQDGDGEIEQHEVTQFMASFSAEDINEDSATRETNGDFFISHSFNFSYGGNTISSEEMLDHLQNMLTADHVVEWIKHGLELPQYAEAFKNNSINGLDFPSLIENGSWTLATELGVSSPLHCKKITYAIVRQIFGYGAPPGPPRNMTCNPLPNIGIYLYWIPPQFLGYPPLHKFVIYRRGVPSSSWVPIGETKENSFLDHNVQADVVYSYRIQGWGGHGSSEWVTLTRCNGSRRIIIPKTGVKSDFSSSIDVRKELMQTHTADNVDSYSSTSFSLRETRGDKQGALNEGNNFWGWMFSVNGGLLLLGILSRQSFLFRFTLAAWVLFKVHVLQKIHLMLHQAQASQYRLLRALAHACIFVDACFMCIQAKIWLLSRQVTSIPPTLRTSSPNEKKFLSRTDTFQDAIGYSVASCTLDEMVEAIRKQQLTIRPTSSNDRIFEQAEWDVSKKISSSHLMSNDSCLAANKSSADFAHKQKRVQSAGAIYKNEEEEESNNSGSQVIDPLETRCRSAPASVDRFRSSASDSDQSVHEDNGHPEKLRVFDDAQRQKPSALTNTKRTRYSV</sequence>
<protein>
    <submittedName>
        <fullName evidence="1">Uncharacterized protein</fullName>
    </submittedName>
</protein>
<comment type="caution">
    <text evidence="1">The sequence shown here is derived from an EMBL/GenBank/DDBJ whole genome shotgun (WGS) entry which is preliminary data.</text>
</comment>
<evidence type="ECO:0000313" key="2">
    <source>
        <dbReference type="Proteomes" id="UP001162992"/>
    </source>
</evidence>